<dbReference type="InterPro" id="IPR036291">
    <property type="entry name" value="NAD(P)-bd_dom_sf"/>
</dbReference>
<dbReference type="InterPro" id="IPR013149">
    <property type="entry name" value="ADH-like_C"/>
</dbReference>
<evidence type="ECO:0000256" key="1">
    <source>
        <dbReference type="ARBA" id="ARBA00010371"/>
    </source>
</evidence>
<keyword evidence="2" id="KW-0479">Metal-binding</keyword>
<dbReference type="SMART" id="SM00829">
    <property type="entry name" value="PKS_ER"/>
    <property type="match status" value="1"/>
</dbReference>
<dbReference type="InterPro" id="IPR013154">
    <property type="entry name" value="ADH-like_N"/>
</dbReference>
<dbReference type="CDD" id="cd08252">
    <property type="entry name" value="AL_MDR"/>
    <property type="match status" value="1"/>
</dbReference>
<dbReference type="InterPro" id="IPR014182">
    <property type="entry name" value="ADH_Zn_typ-1"/>
</dbReference>
<dbReference type="SUPFAM" id="SSF50129">
    <property type="entry name" value="GroES-like"/>
    <property type="match status" value="1"/>
</dbReference>
<evidence type="ECO:0000313" key="4">
    <source>
        <dbReference type="EMBL" id="SDK69383.1"/>
    </source>
</evidence>
<reference evidence="5" key="1">
    <citation type="submission" date="2016-10" db="EMBL/GenBank/DDBJ databases">
        <authorList>
            <person name="Varghese N."/>
            <person name="Submissions S."/>
        </authorList>
    </citation>
    <scope>NUCLEOTIDE SEQUENCE [LARGE SCALE GENOMIC DNA]</scope>
    <source>
        <strain evidence="5">DSM 19181</strain>
    </source>
</reference>
<keyword evidence="5" id="KW-1185">Reference proteome</keyword>
<dbReference type="InterPro" id="IPR052585">
    <property type="entry name" value="Lipid_raft_assoc_Zn_ADH"/>
</dbReference>
<evidence type="ECO:0000256" key="2">
    <source>
        <dbReference type="RuleBase" id="RU364000"/>
    </source>
</evidence>
<dbReference type="Pfam" id="PF08240">
    <property type="entry name" value="ADH_N"/>
    <property type="match status" value="1"/>
</dbReference>
<name>A0A1G9DZV1_9LACT</name>
<evidence type="ECO:0000313" key="5">
    <source>
        <dbReference type="Proteomes" id="UP000199433"/>
    </source>
</evidence>
<proteinExistence type="inferred from homology"/>
<dbReference type="Proteomes" id="UP000199433">
    <property type="component" value="Unassembled WGS sequence"/>
</dbReference>
<dbReference type="GO" id="GO:0008270">
    <property type="term" value="F:zinc ion binding"/>
    <property type="evidence" value="ECO:0007669"/>
    <property type="project" value="InterPro"/>
</dbReference>
<dbReference type="Gene3D" id="3.40.50.720">
    <property type="entry name" value="NAD(P)-binding Rossmann-like Domain"/>
    <property type="match status" value="1"/>
</dbReference>
<dbReference type="OrthoDB" id="9792162at2"/>
<dbReference type="EMBL" id="FNFK01000052">
    <property type="protein sequence ID" value="SDK69383.1"/>
    <property type="molecule type" value="Genomic_DNA"/>
</dbReference>
<dbReference type="STRING" id="426701.SAMN04488098_10522"/>
<dbReference type="PANTHER" id="PTHR43482">
    <property type="entry name" value="PROTEIN AST1-RELATED"/>
    <property type="match status" value="1"/>
</dbReference>
<dbReference type="RefSeq" id="WP_091268383.1">
    <property type="nucleotide sequence ID" value="NZ_FNFK01000052.1"/>
</dbReference>
<keyword evidence="2" id="KW-0862">Zinc</keyword>
<accession>A0A1G9DZV1</accession>
<dbReference type="InterPro" id="IPR020843">
    <property type="entry name" value="ER"/>
</dbReference>
<organism evidence="4 5">
    <name type="scientific">Alkalibacterium thalassium</name>
    <dbReference type="NCBI Taxonomy" id="426701"/>
    <lineage>
        <taxon>Bacteria</taxon>
        <taxon>Bacillati</taxon>
        <taxon>Bacillota</taxon>
        <taxon>Bacilli</taxon>
        <taxon>Lactobacillales</taxon>
        <taxon>Carnobacteriaceae</taxon>
        <taxon>Alkalibacterium</taxon>
    </lineage>
</organism>
<feature type="domain" description="Enoyl reductase (ER)" evidence="3">
    <location>
        <begin position="15"/>
        <end position="338"/>
    </location>
</feature>
<gene>
    <name evidence="4" type="ORF">SAMN04488098_10522</name>
</gene>
<dbReference type="SUPFAM" id="SSF51735">
    <property type="entry name" value="NAD(P)-binding Rossmann-fold domains"/>
    <property type="match status" value="1"/>
</dbReference>
<dbReference type="PANTHER" id="PTHR43482:SF1">
    <property type="entry name" value="PROTEIN AST1-RELATED"/>
    <property type="match status" value="1"/>
</dbReference>
<dbReference type="NCBIfam" id="TIGR02817">
    <property type="entry name" value="adh_fam_1"/>
    <property type="match status" value="1"/>
</dbReference>
<sequence>MSKKMYAYGFTDPLKDQDLPVFEKRECPVPEPHGREIVVEVKAVGLNPTDLATRLMKKSSDDSFTILGRDVSGTVVSVGPGVLLFKEGDDVFYPGTSNVQGAQADYHKIDERMVSLKPKNLSFAEAAAVPLTALTSYEVIHDRLNLFDISEDPSKTTLLITGAAGGVGSIAIQLALNYGFEVIGTASREESSNHIQKLGVKHVIDHTKPYQKQLDQLGIKTIDAVFLAAKSDENIKEAAKVVKPQGRICSLLPLSEPLPNPFFAKSLTMSFELMYTRSVYQTDDWIRQHEYLTELKNQVEQGFITSTMSKHFDRMNEDTLKEAYTLLQSEHTVGKIVLEHNRS</sequence>
<keyword evidence="2" id="KW-0560">Oxidoreductase</keyword>
<dbReference type="Pfam" id="PF00107">
    <property type="entry name" value="ADH_zinc_N"/>
    <property type="match status" value="1"/>
</dbReference>
<dbReference type="InterPro" id="IPR011032">
    <property type="entry name" value="GroES-like_sf"/>
</dbReference>
<evidence type="ECO:0000259" key="3">
    <source>
        <dbReference type="SMART" id="SM00829"/>
    </source>
</evidence>
<dbReference type="AlphaFoldDB" id="A0A1G9DZV1"/>
<protein>
    <recommendedName>
        <fullName evidence="2">Zinc-type alcohol dehydrogenase-like protein</fullName>
    </recommendedName>
</protein>
<comment type="similarity">
    <text evidence="1 2">Belongs to the zinc-containing alcohol dehydrogenase family. Quinone oxidoreductase subfamily.</text>
</comment>
<dbReference type="Gene3D" id="3.90.180.10">
    <property type="entry name" value="Medium-chain alcohol dehydrogenases, catalytic domain"/>
    <property type="match status" value="1"/>
</dbReference>
<dbReference type="GO" id="GO:0016491">
    <property type="term" value="F:oxidoreductase activity"/>
    <property type="evidence" value="ECO:0007669"/>
    <property type="project" value="UniProtKB-KW"/>
</dbReference>